<keyword evidence="3" id="KW-1185">Reference proteome</keyword>
<feature type="region of interest" description="Disordered" evidence="1">
    <location>
        <begin position="230"/>
        <end position="251"/>
    </location>
</feature>
<reference evidence="2 3" key="1">
    <citation type="journal article" date="2021" name="Hortic Res">
        <title>Chromosome-scale assembly of the Dendrobium chrysotoxum genome enhances the understanding of orchid evolution.</title>
        <authorList>
            <person name="Zhang Y."/>
            <person name="Zhang G.Q."/>
            <person name="Zhang D."/>
            <person name="Liu X.D."/>
            <person name="Xu X.Y."/>
            <person name="Sun W.H."/>
            <person name="Yu X."/>
            <person name="Zhu X."/>
            <person name="Wang Z.W."/>
            <person name="Zhao X."/>
            <person name="Zhong W.Y."/>
            <person name="Chen H."/>
            <person name="Yin W.L."/>
            <person name="Huang T."/>
            <person name="Niu S.C."/>
            <person name="Liu Z.J."/>
        </authorList>
    </citation>
    <scope>NUCLEOTIDE SEQUENCE [LARGE SCALE GENOMIC DNA]</scope>
    <source>
        <strain evidence="2">Lindl</strain>
    </source>
</reference>
<sequence>MGDQISTKNPSAKDNHFVAQSEGLKMTYKAIKTDYVTSTVTSDSLITFRKKFYFPNDMVMKVPTRSDCARFPPPGFVTVYEFSLRAGLRFSPSPKLIDILTICGVSLSQLSYKIMSIIMGLIGRISFRSNWLNIRTLDPSKSWISDFFFVQNDWNLLKKWGKLKKLPIPLYIRAEDLLKILKLSDINALYYEVRYLSRYIDEEHLFKMGLSTQAGRSHAQMLKKLVKVPKAVTQPSKAPSKRPGSEEDLQASKKKKVEEILLIQYADFKLEMIKTLNDWNNKFVKIKYLQGEYKKKSDGKIKEMKTVEDKLAECRAELTNIMTSASLQNQQMDRLHIKLEARNHIYDVEVKDLEAYCIEEGFIRGFMKGVCTLQRKIGAEIEGLTPNQASIDHSSDSGGEEIESELQKALSLSRRRMILRSCRIVLMLVVPLCFLSSDEYMRLVLMLLYDVRDI</sequence>
<proteinExistence type="predicted"/>
<organism evidence="2 3">
    <name type="scientific">Dendrobium chrysotoxum</name>
    <name type="common">Orchid</name>
    <dbReference type="NCBI Taxonomy" id="161865"/>
    <lineage>
        <taxon>Eukaryota</taxon>
        <taxon>Viridiplantae</taxon>
        <taxon>Streptophyta</taxon>
        <taxon>Embryophyta</taxon>
        <taxon>Tracheophyta</taxon>
        <taxon>Spermatophyta</taxon>
        <taxon>Magnoliopsida</taxon>
        <taxon>Liliopsida</taxon>
        <taxon>Asparagales</taxon>
        <taxon>Orchidaceae</taxon>
        <taxon>Epidendroideae</taxon>
        <taxon>Malaxideae</taxon>
        <taxon>Dendrobiinae</taxon>
        <taxon>Dendrobium</taxon>
    </lineage>
</organism>
<evidence type="ECO:0000313" key="2">
    <source>
        <dbReference type="EMBL" id="KAH0460148.1"/>
    </source>
</evidence>
<dbReference type="Proteomes" id="UP000775213">
    <property type="component" value="Unassembled WGS sequence"/>
</dbReference>
<dbReference type="EMBL" id="JAGFBR010000010">
    <property type="protein sequence ID" value="KAH0460148.1"/>
    <property type="molecule type" value="Genomic_DNA"/>
</dbReference>
<accession>A0AAV7GWP7</accession>
<gene>
    <name evidence="2" type="ORF">IEQ34_010811</name>
</gene>
<protein>
    <submittedName>
        <fullName evidence="2">Uncharacterized protein</fullName>
    </submittedName>
</protein>
<name>A0AAV7GWP7_DENCH</name>
<evidence type="ECO:0000256" key="1">
    <source>
        <dbReference type="SAM" id="MobiDB-lite"/>
    </source>
</evidence>
<evidence type="ECO:0000313" key="3">
    <source>
        <dbReference type="Proteomes" id="UP000775213"/>
    </source>
</evidence>
<comment type="caution">
    <text evidence="2">The sequence shown here is derived from an EMBL/GenBank/DDBJ whole genome shotgun (WGS) entry which is preliminary data.</text>
</comment>
<dbReference type="AlphaFoldDB" id="A0AAV7GWP7"/>